<gene>
    <name evidence="2" type="ORF">GBAR_LOCUS27620</name>
</gene>
<organism evidence="2 3">
    <name type="scientific">Geodia barretti</name>
    <name type="common">Barrett's horny sponge</name>
    <dbReference type="NCBI Taxonomy" id="519541"/>
    <lineage>
        <taxon>Eukaryota</taxon>
        <taxon>Metazoa</taxon>
        <taxon>Porifera</taxon>
        <taxon>Demospongiae</taxon>
        <taxon>Heteroscleromorpha</taxon>
        <taxon>Tetractinellida</taxon>
        <taxon>Astrophorina</taxon>
        <taxon>Geodiidae</taxon>
        <taxon>Geodia</taxon>
    </lineage>
</organism>
<protein>
    <submittedName>
        <fullName evidence="2">Uncharacterized protein</fullName>
    </submittedName>
</protein>
<proteinExistence type="predicted"/>
<evidence type="ECO:0000313" key="3">
    <source>
        <dbReference type="Proteomes" id="UP001174909"/>
    </source>
</evidence>
<sequence>NESFTIGLQLKLPHHEVEAIHRTYPRPADSLLRVIITFLERTVNPTWRVIVKALRSPAVNLQALARRVEEAHFPDPPDVEVPGNAGMAPGGSVTTSMQ</sequence>
<reference evidence="2" key="1">
    <citation type="submission" date="2023-03" db="EMBL/GenBank/DDBJ databases">
        <authorList>
            <person name="Steffen K."/>
            <person name="Cardenas P."/>
        </authorList>
    </citation>
    <scope>NUCLEOTIDE SEQUENCE</scope>
</reference>
<feature type="non-terminal residue" evidence="2">
    <location>
        <position position="98"/>
    </location>
</feature>
<keyword evidence="3" id="KW-1185">Reference proteome</keyword>
<dbReference type="EMBL" id="CASHTH010003846">
    <property type="protein sequence ID" value="CAI8050260.1"/>
    <property type="molecule type" value="Genomic_DNA"/>
</dbReference>
<dbReference type="Proteomes" id="UP001174909">
    <property type="component" value="Unassembled WGS sequence"/>
</dbReference>
<dbReference type="AlphaFoldDB" id="A0AA35XG67"/>
<comment type="caution">
    <text evidence="2">The sequence shown here is derived from an EMBL/GenBank/DDBJ whole genome shotgun (WGS) entry which is preliminary data.</text>
</comment>
<feature type="region of interest" description="Disordered" evidence="1">
    <location>
        <begin position="73"/>
        <end position="98"/>
    </location>
</feature>
<evidence type="ECO:0000256" key="1">
    <source>
        <dbReference type="SAM" id="MobiDB-lite"/>
    </source>
</evidence>
<accession>A0AA35XG67</accession>
<name>A0AA35XG67_GEOBA</name>
<evidence type="ECO:0000313" key="2">
    <source>
        <dbReference type="EMBL" id="CAI8050260.1"/>
    </source>
</evidence>